<name>A0AA35XCW2_GEOBA</name>
<dbReference type="Proteomes" id="UP001174909">
    <property type="component" value="Unassembled WGS sequence"/>
</dbReference>
<reference evidence="1" key="1">
    <citation type="submission" date="2023-03" db="EMBL/GenBank/DDBJ databases">
        <authorList>
            <person name="Steffen K."/>
            <person name="Cardenas P."/>
        </authorList>
    </citation>
    <scope>NUCLEOTIDE SEQUENCE</scope>
</reference>
<keyword evidence="2" id="KW-1185">Reference proteome</keyword>
<evidence type="ECO:0000313" key="1">
    <source>
        <dbReference type="EMBL" id="CAI8054083.1"/>
    </source>
</evidence>
<dbReference type="AlphaFoldDB" id="A0AA35XCW2"/>
<dbReference type="EMBL" id="CASHTH010004142">
    <property type="protein sequence ID" value="CAI8054083.1"/>
    <property type="molecule type" value="Genomic_DNA"/>
</dbReference>
<organism evidence="1 2">
    <name type="scientific">Geodia barretti</name>
    <name type="common">Barrett's horny sponge</name>
    <dbReference type="NCBI Taxonomy" id="519541"/>
    <lineage>
        <taxon>Eukaryota</taxon>
        <taxon>Metazoa</taxon>
        <taxon>Porifera</taxon>
        <taxon>Demospongiae</taxon>
        <taxon>Heteroscleromorpha</taxon>
        <taxon>Tetractinellida</taxon>
        <taxon>Astrophorina</taxon>
        <taxon>Geodiidae</taxon>
        <taxon>Geodia</taxon>
    </lineage>
</organism>
<protein>
    <submittedName>
        <fullName evidence="1">Uncharacterized protein</fullName>
    </submittedName>
</protein>
<accession>A0AA35XCW2</accession>
<sequence>MADGGRDLTDQYSTSFNWLLSTASKRNQQSKFAWESLQKHSMHSELLKEYGIMVDVVHSPASIAQLRA</sequence>
<evidence type="ECO:0000313" key="2">
    <source>
        <dbReference type="Proteomes" id="UP001174909"/>
    </source>
</evidence>
<feature type="non-terminal residue" evidence="1">
    <location>
        <position position="68"/>
    </location>
</feature>
<proteinExistence type="predicted"/>
<comment type="caution">
    <text evidence="1">The sequence shown here is derived from an EMBL/GenBank/DDBJ whole genome shotgun (WGS) entry which is preliminary data.</text>
</comment>
<gene>
    <name evidence="1" type="ORF">GBAR_LOCUS29560</name>
</gene>